<reference evidence="1" key="1">
    <citation type="submission" date="2020-05" db="EMBL/GenBank/DDBJ databases">
        <title>Mycena genomes resolve the evolution of fungal bioluminescence.</title>
        <authorList>
            <person name="Tsai I.J."/>
        </authorList>
    </citation>
    <scope>NUCLEOTIDE SEQUENCE</scope>
    <source>
        <strain evidence="1">110903Hualien_Pintung</strain>
    </source>
</reference>
<keyword evidence="2" id="KW-1185">Reference proteome</keyword>
<dbReference type="Proteomes" id="UP000613580">
    <property type="component" value="Unassembled WGS sequence"/>
</dbReference>
<evidence type="ECO:0000313" key="1">
    <source>
        <dbReference type="EMBL" id="KAF7305342.1"/>
    </source>
</evidence>
<sequence length="158" mass="17226">MVVADKSCLFLSHSRLRARRRIVRTGATVTPACGGAQQLPDEEICCSAAEDVASGCLVPAATKCSRRVVVHPTTSAASLTAPIRAYFRGVCLVEPFRCSMSCIGTGLPHWPNAAHTDRLPFLFRKHFPSRPPFRDDGPTLFENCRVPTTHSAFDFPPS</sequence>
<comment type="caution">
    <text evidence="1">The sequence shown here is derived from an EMBL/GenBank/DDBJ whole genome shotgun (WGS) entry which is preliminary data.</text>
</comment>
<proteinExistence type="predicted"/>
<gene>
    <name evidence="1" type="ORF">HMN09_00786100</name>
</gene>
<name>A0A8H6W577_MYCCL</name>
<dbReference type="EMBL" id="JACAZE010000010">
    <property type="protein sequence ID" value="KAF7305342.1"/>
    <property type="molecule type" value="Genomic_DNA"/>
</dbReference>
<accession>A0A8H6W577</accession>
<organism evidence="1 2">
    <name type="scientific">Mycena chlorophos</name>
    <name type="common">Agaric fungus</name>
    <name type="synonym">Agaricus chlorophos</name>
    <dbReference type="NCBI Taxonomy" id="658473"/>
    <lineage>
        <taxon>Eukaryota</taxon>
        <taxon>Fungi</taxon>
        <taxon>Dikarya</taxon>
        <taxon>Basidiomycota</taxon>
        <taxon>Agaricomycotina</taxon>
        <taxon>Agaricomycetes</taxon>
        <taxon>Agaricomycetidae</taxon>
        <taxon>Agaricales</taxon>
        <taxon>Marasmiineae</taxon>
        <taxon>Mycenaceae</taxon>
        <taxon>Mycena</taxon>
    </lineage>
</organism>
<dbReference type="AlphaFoldDB" id="A0A8H6W577"/>
<evidence type="ECO:0000313" key="2">
    <source>
        <dbReference type="Proteomes" id="UP000613580"/>
    </source>
</evidence>
<protein>
    <submittedName>
        <fullName evidence="1">Uncharacterized protein</fullName>
    </submittedName>
</protein>